<evidence type="ECO:0000259" key="5">
    <source>
        <dbReference type="Pfam" id="PF21719"/>
    </source>
</evidence>
<gene>
    <name evidence="6" type="ORF">HERILL_LOCUS2179</name>
</gene>
<dbReference type="InParanoid" id="A0A7R8UDT4"/>
<dbReference type="InterPro" id="IPR001680">
    <property type="entry name" value="WD40_rpt"/>
</dbReference>
<dbReference type="GO" id="GO:0034198">
    <property type="term" value="P:cellular response to amino acid starvation"/>
    <property type="evidence" value="ECO:0007669"/>
    <property type="project" value="TreeGrafter"/>
</dbReference>
<dbReference type="InterPro" id="IPR015943">
    <property type="entry name" value="WD40/YVTN_repeat-like_dom_sf"/>
</dbReference>
<evidence type="ECO:0000256" key="1">
    <source>
        <dbReference type="ARBA" id="ARBA00009713"/>
    </source>
</evidence>
<dbReference type="FunCoup" id="A0A7R8UDT4">
    <property type="interactions" value="1508"/>
</dbReference>
<evidence type="ECO:0000313" key="7">
    <source>
        <dbReference type="Proteomes" id="UP000594454"/>
    </source>
</evidence>
<dbReference type="SUPFAM" id="SSF50978">
    <property type="entry name" value="WD40 repeat-like"/>
    <property type="match status" value="1"/>
</dbReference>
<dbReference type="Proteomes" id="UP000594454">
    <property type="component" value="Chromosome 1"/>
</dbReference>
<feature type="domain" description="MIOS-like alpha-solenoid" evidence="5">
    <location>
        <begin position="354"/>
        <end position="578"/>
    </location>
</feature>
<keyword evidence="3" id="KW-0677">Repeat</keyword>
<dbReference type="InterPro" id="IPR031488">
    <property type="entry name" value="Zn_ribbon_mio"/>
</dbReference>
<evidence type="ECO:0000259" key="4">
    <source>
        <dbReference type="Pfam" id="PF17034"/>
    </source>
</evidence>
<evidence type="ECO:0000313" key="6">
    <source>
        <dbReference type="EMBL" id="CAD7078940.1"/>
    </source>
</evidence>
<reference evidence="6 7" key="1">
    <citation type="submission" date="2020-11" db="EMBL/GenBank/DDBJ databases">
        <authorList>
            <person name="Wallbank WR R."/>
            <person name="Pardo Diaz C."/>
            <person name="Kozak K."/>
            <person name="Martin S."/>
            <person name="Jiggins C."/>
            <person name="Moest M."/>
            <person name="Warren A I."/>
            <person name="Generalovic N T."/>
            <person name="Byers J.R.P. K."/>
            <person name="Montejo-Kovacevich G."/>
            <person name="Yen C E."/>
        </authorList>
    </citation>
    <scope>NUCLEOTIDE SEQUENCE [LARGE SCALE GENOMIC DNA]</scope>
</reference>
<dbReference type="GO" id="GO:1904263">
    <property type="term" value="P:positive regulation of TORC1 signaling"/>
    <property type="evidence" value="ECO:0007669"/>
    <property type="project" value="TreeGrafter"/>
</dbReference>
<dbReference type="EMBL" id="LR899009">
    <property type="protein sequence ID" value="CAD7078940.1"/>
    <property type="molecule type" value="Genomic_DNA"/>
</dbReference>
<dbReference type="OMA" id="YWIASYL"/>
<dbReference type="GO" id="GO:0005737">
    <property type="term" value="C:cytoplasm"/>
    <property type="evidence" value="ECO:0007669"/>
    <property type="project" value="TreeGrafter"/>
</dbReference>
<evidence type="ECO:0008006" key="8">
    <source>
        <dbReference type="Google" id="ProtNLM"/>
    </source>
</evidence>
<dbReference type="CDD" id="cd16691">
    <property type="entry name" value="mRING-H2-C3H3C2_Mio"/>
    <property type="match status" value="1"/>
</dbReference>
<dbReference type="InterPro" id="IPR049092">
    <property type="entry name" value="MIOS_a-sol"/>
</dbReference>
<sequence>MSGGMIHGLSWCPNVTDNFVTWGPEVNLYKVQENSDAVRTNSSIELSPHTYASLLASETRYQYVRCMAPSYSKEVLVAIGLASGKVSLCNFDSINDHNMEFTPRQQRTCLCLAWNEVEPNLLAIGHDRNRSDYCITIWDVDRGIPKEPSSLIGLGDTAHSLCWDKINKLLVAGVSQKSIKLYDTRQSNTNCASIQTKLVYGLCVSPSGRYLASYVDTVVGIWDLRNIDKPLTQIQTLKNITNLTWCPTRTSVVSAIQRDSPLCHMIEVHCTDIDDGCDIYSTKRLLAPFQTRNTITSKISTLHDFSWHPTNYERALFLSDTGRIIDYTIPIRKTIQWDPRNNLSPECDDIAKVINRRALNDYGLENEIKKNGDVAQNPTLKSVWNLLANMARDGQLIGLKKILGVSSAADGPPMSKSECDAIQWPDFSNSCSFATIYKSEQREFAQCLCGWTFENNFSVMLNKFIPSLCSRKEFSRAAMICTFYMKIKEAIDILSKAATDQNAASTTYRLAAIALTGFNADRSKASGENQRPSAFAQINDPYLRTIFAFLSSDSDNYDTVINEKEISLADRMAFACRYLSDSKLAELVKNTIQNCIDNGDLHGLLLTGESKDGINLLQSYLDWTEDIQTVSLLAIRFFPSEVHTEPRFKYWIETYRDLLDTWELWEKRAEFDIKMESLQVPPKISRSVFVLCNFCGKSVSSALQDDVRMRSAAANPNKLSSCPNCRKPLPRCSLCLLHMGTTTATSLHGTSAQNNVGWKSKAFSKWFSWCQTCRHGGHTEHLMEWFSTNPECPVTACSCKCFSLDFPIPPLKQN</sequence>
<keyword evidence="2" id="KW-0853">WD repeat</keyword>
<dbReference type="PANTHER" id="PTHR16453">
    <property type="entry name" value="WD40 DOMAIN-CONTAINING PROTEIN MIO FAMILY MEMBER"/>
    <property type="match status" value="1"/>
</dbReference>
<accession>A0A7R8UDT4</accession>
<proteinExistence type="inferred from homology"/>
<dbReference type="Pfam" id="PF21719">
    <property type="entry name" value="MIOS_a-sol"/>
    <property type="match status" value="1"/>
</dbReference>
<dbReference type="Pfam" id="PF21720">
    <property type="entry name" value="MIOS_WD40"/>
    <property type="match status" value="2"/>
</dbReference>
<feature type="domain" description="GATOR2 complex protein MIO zinc-ribbon like" evidence="4">
    <location>
        <begin position="692"/>
        <end position="801"/>
    </location>
</feature>
<dbReference type="Pfam" id="PF17034">
    <property type="entry name" value="zinc_ribbon_16"/>
    <property type="match status" value="1"/>
</dbReference>
<keyword evidence="7" id="KW-1185">Reference proteome</keyword>
<dbReference type="InterPro" id="IPR037593">
    <property type="entry name" value="MIOS/Sea4"/>
</dbReference>
<dbReference type="SMART" id="SM00320">
    <property type="entry name" value="WD40"/>
    <property type="match status" value="3"/>
</dbReference>
<dbReference type="PANTHER" id="PTHR16453:SF9">
    <property type="entry name" value="GATOR COMPLEX PROTEIN MIOS"/>
    <property type="match status" value="1"/>
</dbReference>
<dbReference type="Gene3D" id="2.130.10.10">
    <property type="entry name" value="YVTN repeat-like/Quinoprotein amine dehydrogenase"/>
    <property type="match status" value="1"/>
</dbReference>
<protein>
    <recommendedName>
        <fullName evidence="8">WD repeat protein mio zinc-ribbon like domain-containing protein</fullName>
    </recommendedName>
</protein>
<comment type="similarity">
    <text evidence="1">Belongs to the WD repeat mio family.</text>
</comment>
<dbReference type="InterPro" id="IPR036322">
    <property type="entry name" value="WD40_repeat_dom_sf"/>
</dbReference>
<dbReference type="OrthoDB" id="341486at2759"/>
<dbReference type="AlphaFoldDB" id="A0A7R8UDT4"/>
<evidence type="ECO:0000256" key="2">
    <source>
        <dbReference type="ARBA" id="ARBA00022574"/>
    </source>
</evidence>
<organism evidence="6 7">
    <name type="scientific">Hermetia illucens</name>
    <name type="common">Black soldier fly</name>
    <dbReference type="NCBI Taxonomy" id="343691"/>
    <lineage>
        <taxon>Eukaryota</taxon>
        <taxon>Metazoa</taxon>
        <taxon>Ecdysozoa</taxon>
        <taxon>Arthropoda</taxon>
        <taxon>Hexapoda</taxon>
        <taxon>Insecta</taxon>
        <taxon>Pterygota</taxon>
        <taxon>Neoptera</taxon>
        <taxon>Endopterygota</taxon>
        <taxon>Diptera</taxon>
        <taxon>Brachycera</taxon>
        <taxon>Stratiomyomorpha</taxon>
        <taxon>Stratiomyidae</taxon>
        <taxon>Hermetiinae</taxon>
        <taxon>Hermetia</taxon>
    </lineage>
</organism>
<evidence type="ECO:0000256" key="3">
    <source>
        <dbReference type="ARBA" id="ARBA00022737"/>
    </source>
</evidence>
<name>A0A7R8UDT4_HERIL</name>